<evidence type="ECO:0000256" key="1">
    <source>
        <dbReference type="SAM" id="MobiDB-lite"/>
    </source>
</evidence>
<dbReference type="Gene3D" id="2.30.30.140">
    <property type="match status" value="1"/>
</dbReference>
<feature type="compositionally biased region" description="Basic residues" evidence="1">
    <location>
        <begin position="128"/>
        <end position="138"/>
    </location>
</feature>
<evidence type="ECO:0000313" key="4">
    <source>
        <dbReference type="Proteomes" id="UP000800082"/>
    </source>
</evidence>
<feature type="compositionally biased region" description="Low complexity" evidence="1">
    <location>
        <begin position="61"/>
        <end position="101"/>
    </location>
</feature>
<feature type="compositionally biased region" description="Basic residues" evidence="1">
    <location>
        <begin position="111"/>
        <end position="120"/>
    </location>
</feature>
<organism evidence="3 4">
    <name type="scientific">Didymella exigua CBS 183.55</name>
    <dbReference type="NCBI Taxonomy" id="1150837"/>
    <lineage>
        <taxon>Eukaryota</taxon>
        <taxon>Fungi</taxon>
        <taxon>Dikarya</taxon>
        <taxon>Ascomycota</taxon>
        <taxon>Pezizomycotina</taxon>
        <taxon>Dothideomycetes</taxon>
        <taxon>Pleosporomycetidae</taxon>
        <taxon>Pleosporales</taxon>
        <taxon>Pleosporineae</taxon>
        <taxon>Didymellaceae</taxon>
        <taxon>Didymella</taxon>
    </lineage>
</organism>
<keyword evidence="4" id="KW-1185">Reference proteome</keyword>
<feature type="region of interest" description="Disordered" evidence="1">
    <location>
        <begin position="493"/>
        <end position="622"/>
    </location>
</feature>
<dbReference type="EMBL" id="ML978959">
    <property type="protein sequence ID" value="KAF1932440.1"/>
    <property type="molecule type" value="Genomic_DNA"/>
</dbReference>
<dbReference type="GeneID" id="54352894"/>
<gene>
    <name evidence="3" type="ORF">M421DRAFT_54499</name>
</gene>
<evidence type="ECO:0000313" key="3">
    <source>
        <dbReference type="EMBL" id="KAF1932440.1"/>
    </source>
</evidence>
<dbReference type="SUPFAM" id="SSF63748">
    <property type="entry name" value="Tudor/PWWP/MBT"/>
    <property type="match status" value="1"/>
</dbReference>
<feature type="region of interest" description="Disordered" evidence="1">
    <location>
        <begin position="280"/>
        <end position="400"/>
    </location>
</feature>
<dbReference type="AlphaFoldDB" id="A0A6A5RYK9"/>
<feature type="compositionally biased region" description="Acidic residues" evidence="1">
    <location>
        <begin position="310"/>
        <end position="319"/>
    </location>
</feature>
<feature type="compositionally biased region" description="Low complexity" evidence="1">
    <location>
        <begin position="348"/>
        <end position="360"/>
    </location>
</feature>
<dbReference type="Pfam" id="PF00855">
    <property type="entry name" value="PWWP"/>
    <property type="match status" value="1"/>
</dbReference>
<dbReference type="RefSeq" id="XP_033452688.1">
    <property type="nucleotide sequence ID" value="XM_033595227.1"/>
</dbReference>
<feature type="domain" description="PWWP" evidence="2">
    <location>
        <begin position="149"/>
        <end position="220"/>
    </location>
</feature>
<sequence length="622" mass="66986">MADEAAAPVATEPAATTEIPTRPVDAAAEPAVAKAKPSEGDAVIATEGVAEVPEKEEPEETATAKQETTADATTDAAAASNETDAAPAAESAAEPAADASATNGTATTPAKKSKNGKRKSAGGMPEHKAKKTPAKSKKKAPELRLDAQPGDMYMVAMRGYQPWPVIVCDEEMLPESLLSKRPVSAKRIDGTYREDFLEGGKNAKDRRYPIMFLGTNEFAWQVNTELLTFDVEDVKKDVEAGNSAKKNKALWSAYEIAAEGHDLAYFKTMLASHEAALQEDAEAREAKEAEKKERKEKAAKRKSSAAAGSDDMEMEDAGDDAALSAKKAKATKKRKKEDDSDGGEPAAKTPKTTKLKLNNKTPKEGSAVKPKKETKSKKKASEEATSAQPEEPPMTEEERLVKREKQILYLRHRLQKGFLSRDQAPKDEDMTSMADYLKQLEQHEDLEADIIKKTKVHKVLKAIIKLDNIPKEEVHSFKSRSTELLSKWNGALATADRESAEKTTPAATNGVKADDEKSESAKADTPAVEKKEETTEEDREGLKEEPKDETTAEPTEEKDEAPKEEAPAESATAAPADKDGDVSMADVEATKEAPAIIDAPNPEGVNAATTESTSETAAPTTS</sequence>
<protein>
    <recommendedName>
        <fullName evidence="2">PWWP domain-containing protein</fullName>
    </recommendedName>
</protein>
<feature type="compositionally biased region" description="Low complexity" evidence="1">
    <location>
        <begin position="607"/>
        <end position="622"/>
    </location>
</feature>
<feature type="compositionally biased region" description="Basic residues" evidence="1">
    <location>
        <begin position="326"/>
        <end position="335"/>
    </location>
</feature>
<name>A0A6A5RYK9_9PLEO</name>
<reference evidence="3" key="1">
    <citation type="journal article" date="2020" name="Stud. Mycol.">
        <title>101 Dothideomycetes genomes: a test case for predicting lifestyles and emergence of pathogens.</title>
        <authorList>
            <person name="Haridas S."/>
            <person name="Albert R."/>
            <person name="Binder M."/>
            <person name="Bloem J."/>
            <person name="Labutti K."/>
            <person name="Salamov A."/>
            <person name="Andreopoulos B."/>
            <person name="Baker S."/>
            <person name="Barry K."/>
            <person name="Bills G."/>
            <person name="Bluhm B."/>
            <person name="Cannon C."/>
            <person name="Castanera R."/>
            <person name="Culley D."/>
            <person name="Daum C."/>
            <person name="Ezra D."/>
            <person name="Gonzalez J."/>
            <person name="Henrissat B."/>
            <person name="Kuo A."/>
            <person name="Liang C."/>
            <person name="Lipzen A."/>
            <person name="Lutzoni F."/>
            <person name="Magnuson J."/>
            <person name="Mondo S."/>
            <person name="Nolan M."/>
            <person name="Ohm R."/>
            <person name="Pangilinan J."/>
            <person name="Park H.-J."/>
            <person name="Ramirez L."/>
            <person name="Alfaro M."/>
            <person name="Sun H."/>
            <person name="Tritt A."/>
            <person name="Yoshinaga Y."/>
            <person name="Zwiers L.-H."/>
            <person name="Turgeon B."/>
            <person name="Goodwin S."/>
            <person name="Spatafora J."/>
            <person name="Crous P."/>
            <person name="Grigoriev I."/>
        </authorList>
    </citation>
    <scope>NUCLEOTIDE SEQUENCE</scope>
    <source>
        <strain evidence="3">CBS 183.55</strain>
    </source>
</reference>
<feature type="compositionally biased region" description="Basic and acidic residues" evidence="1">
    <location>
        <begin position="512"/>
        <end position="533"/>
    </location>
</feature>
<proteinExistence type="predicted"/>
<feature type="compositionally biased region" description="Basic and acidic residues" evidence="1">
    <location>
        <begin position="540"/>
        <end position="550"/>
    </location>
</feature>
<feature type="compositionally biased region" description="Low complexity" evidence="1">
    <location>
        <begin position="1"/>
        <end position="35"/>
    </location>
</feature>
<dbReference type="PROSITE" id="PS50812">
    <property type="entry name" value="PWWP"/>
    <property type="match status" value="1"/>
</dbReference>
<dbReference type="OrthoDB" id="62853at2759"/>
<accession>A0A6A5RYK9</accession>
<feature type="region of interest" description="Disordered" evidence="1">
    <location>
        <begin position="1"/>
        <end position="146"/>
    </location>
</feature>
<dbReference type="Proteomes" id="UP000800082">
    <property type="component" value="Unassembled WGS sequence"/>
</dbReference>
<dbReference type="InterPro" id="IPR000313">
    <property type="entry name" value="PWWP_dom"/>
</dbReference>
<evidence type="ECO:0000259" key="2">
    <source>
        <dbReference type="PROSITE" id="PS50812"/>
    </source>
</evidence>
<feature type="compositionally biased region" description="Basic and acidic residues" evidence="1">
    <location>
        <begin position="281"/>
        <end position="296"/>
    </location>
</feature>